<name>A0A0A0JXZ0_9MICO</name>
<dbReference type="Proteomes" id="UP000030013">
    <property type="component" value="Unassembled WGS sequence"/>
</dbReference>
<dbReference type="RefSeq" id="WP_052112642.1">
    <property type="nucleotide sequence ID" value="NZ_AVPL01000009.1"/>
</dbReference>
<dbReference type="EMBL" id="AVPL01000009">
    <property type="protein sequence ID" value="KGN42018.1"/>
    <property type="molecule type" value="Genomic_DNA"/>
</dbReference>
<proteinExistence type="predicted"/>
<evidence type="ECO:0000313" key="2">
    <source>
        <dbReference type="EMBL" id="KGN42018.1"/>
    </source>
</evidence>
<feature type="region of interest" description="Disordered" evidence="1">
    <location>
        <begin position="1"/>
        <end position="28"/>
    </location>
</feature>
<evidence type="ECO:0000313" key="3">
    <source>
        <dbReference type="Proteomes" id="UP000030013"/>
    </source>
</evidence>
<evidence type="ECO:0000256" key="1">
    <source>
        <dbReference type="SAM" id="MobiDB-lite"/>
    </source>
</evidence>
<comment type="caution">
    <text evidence="2">The sequence shown here is derived from an EMBL/GenBank/DDBJ whole genome shotgun (WGS) entry which is preliminary data.</text>
</comment>
<dbReference type="AlphaFoldDB" id="A0A0A0JXZ0"/>
<protein>
    <submittedName>
        <fullName evidence="2">Uncharacterized protein</fullName>
    </submittedName>
</protein>
<gene>
    <name evidence="2" type="ORF">N801_03090</name>
</gene>
<dbReference type="OrthoDB" id="5188275at2"/>
<sequence>MGQDGVEAEGSRTGPRQEHQGSVHSTTDRFLSTTRMLVQQVAQAGGAGAQAVVPESVLSSATRMLASMRDAVESAPQIGAELEIVLKEVHAKRLTIQAITAELAVLDDQLEILERSLAPLQAWSTQLSKVQHTLLHSLDLPAREKG</sequence>
<accession>A0A0A0JXZ0</accession>
<organism evidence="2 3">
    <name type="scientific">Knoellia aerolata DSM 18566</name>
    <dbReference type="NCBI Taxonomy" id="1385519"/>
    <lineage>
        <taxon>Bacteria</taxon>
        <taxon>Bacillati</taxon>
        <taxon>Actinomycetota</taxon>
        <taxon>Actinomycetes</taxon>
        <taxon>Micrococcales</taxon>
        <taxon>Intrasporangiaceae</taxon>
        <taxon>Knoellia</taxon>
    </lineage>
</organism>
<keyword evidence="3" id="KW-1185">Reference proteome</keyword>
<reference evidence="2 3" key="1">
    <citation type="submission" date="2013-08" db="EMBL/GenBank/DDBJ databases">
        <title>The genome sequence of Knoellia aerolata.</title>
        <authorList>
            <person name="Zhu W."/>
            <person name="Wang G."/>
        </authorList>
    </citation>
    <scope>NUCLEOTIDE SEQUENCE [LARGE SCALE GENOMIC DNA]</scope>
    <source>
        <strain evidence="2 3">DSM 18566</strain>
    </source>
</reference>